<evidence type="ECO:0000313" key="2">
    <source>
        <dbReference type="Proteomes" id="UP000318297"/>
    </source>
</evidence>
<accession>A0A561EAG1</accession>
<keyword evidence="2" id="KW-1185">Reference proteome</keyword>
<protein>
    <submittedName>
        <fullName evidence="1">Uncharacterized protein</fullName>
    </submittedName>
</protein>
<comment type="caution">
    <text evidence="1">The sequence shown here is derived from an EMBL/GenBank/DDBJ whole genome shotgun (WGS) entry which is preliminary data.</text>
</comment>
<sequence>MVEHQEKRRELEREHESVLLAATGRSDLIDALHWIAEGRSLLDVDSSSILVAVVAAADSGIQGADSALRTAVRSALRSSVDTSADLVLTDSIVPPHRYQAALANLARRTPSGTLSDITSATVMAAQAGDPQVIETLGLVAGLSWRDLQSRSQARGVPLPGDSHGVWNPSQVLGAFRVIDDVVRAQVKPQLAGAVAARPLELLLDGASGWDAIEKLRAEGVSYGTLLAQRDVGSGWSAHRNRSNNEISRLMVRRVLGALYDHRVDYWSTEGSEPVARAFLGEQAGVSGKPPGQLSVVTRRRDDTAGLAVLVAIARDGGTARKTAATLLQLPQKISMPAVLVLFGTGWADRGESDDLVRAYGGRIYTERTLDALASLAASVGVD</sequence>
<dbReference type="OrthoDB" id="3400866at2"/>
<dbReference type="RefSeq" id="WP_145226701.1">
    <property type="nucleotide sequence ID" value="NZ_VIVQ01000001.1"/>
</dbReference>
<dbReference type="AlphaFoldDB" id="A0A561EAG1"/>
<dbReference type="EMBL" id="VIVQ01000001">
    <property type="protein sequence ID" value="TWE12589.1"/>
    <property type="molecule type" value="Genomic_DNA"/>
</dbReference>
<dbReference type="Proteomes" id="UP000318297">
    <property type="component" value="Unassembled WGS sequence"/>
</dbReference>
<organism evidence="1 2">
    <name type="scientific">Rudaeicoccus suwonensis</name>
    <dbReference type="NCBI Taxonomy" id="657409"/>
    <lineage>
        <taxon>Bacteria</taxon>
        <taxon>Bacillati</taxon>
        <taxon>Actinomycetota</taxon>
        <taxon>Actinomycetes</taxon>
        <taxon>Micrococcales</taxon>
        <taxon>Dermacoccaceae</taxon>
        <taxon>Rudaeicoccus</taxon>
    </lineage>
</organism>
<evidence type="ECO:0000313" key="1">
    <source>
        <dbReference type="EMBL" id="TWE12589.1"/>
    </source>
</evidence>
<gene>
    <name evidence="1" type="ORF">BKA23_1403</name>
</gene>
<reference evidence="1 2" key="1">
    <citation type="submission" date="2019-06" db="EMBL/GenBank/DDBJ databases">
        <title>Sequencing the genomes of 1000 actinobacteria strains.</title>
        <authorList>
            <person name="Klenk H.-P."/>
        </authorList>
    </citation>
    <scope>NUCLEOTIDE SEQUENCE [LARGE SCALE GENOMIC DNA]</scope>
    <source>
        <strain evidence="1 2">DSM 19560</strain>
    </source>
</reference>
<proteinExistence type="predicted"/>
<name>A0A561EAG1_9MICO</name>